<dbReference type="InterPro" id="IPR027417">
    <property type="entry name" value="P-loop_NTPase"/>
</dbReference>
<evidence type="ECO:0000313" key="11">
    <source>
        <dbReference type="EMBL" id="ANV97984.1"/>
    </source>
</evidence>
<dbReference type="GO" id="GO:0043590">
    <property type="term" value="C:bacterial nucleoid"/>
    <property type="evidence" value="ECO:0007669"/>
    <property type="project" value="TreeGrafter"/>
</dbReference>
<evidence type="ECO:0000256" key="1">
    <source>
        <dbReference type="ARBA" id="ARBA00003618"/>
    </source>
</evidence>
<sequence>MKIERMLIKKSPAFDEALLYFDKGLNVISGASGAGKSVFFHSLLAIFGLKECNALALEASLEGVEDLGEFLVEDELVLQVFKKDKTRYFLNHQSASKKRFEQIFSPYLKWLSHKNSNELQSDFLLRLLDSRIAGQCVEEYARGFERYQTIQKQLQEVRLQQKNIAELVEFAQFEIERIESVNPKPMEYEELLEYKKRLSKKDKIEQQAFEALRAIEGMVEVRKFLTLVQQEIPHYDEVLCEVEGLILSEKEKLNELNEENAEEVLNRLSAISALIGRYGGVEEALKRLEEQKQKLSSYQNLDTEEKALEEQRERIYQELMALGSKISIKRQEALPSLIAELNALGGLLKLSKIDLKWQEVELHPLGLDALEIVLNDCGCEKLSSGEYNRLRLAVLALSNTQGVLLLDEIDANLSGEESEGVAKVLQKLSKQYQIFAISHQPHLPALADRHFVVQKTEQGSVMAALDDQGRVYEIARMISGSKLSQEALDFAKMKLGVRE</sequence>
<evidence type="ECO:0000256" key="5">
    <source>
        <dbReference type="ARBA" id="ARBA00022763"/>
    </source>
</evidence>
<dbReference type="STRING" id="222136.BBW65_03850"/>
<evidence type="ECO:0000256" key="9">
    <source>
        <dbReference type="SAM" id="Coils"/>
    </source>
</evidence>
<keyword evidence="12" id="KW-1185">Reference proteome</keyword>
<dbReference type="InterPro" id="IPR004604">
    <property type="entry name" value="DNA_recomb/repair_RecN"/>
</dbReference>
<evidence type="ECO:0000256" key="2">
    <source>
        <dbReference type="ARBA" id="ARBA00009441"/>
    </source>
</evidence>
<keyword evidence="7" id="KW-0234">DNA repair</keyword>
<feature type="coiled-coil region" evidence="9">
    <location>
        <begin position="246"/>
        <end position="318"/>
    </location>
</feature>
<dbReference type="OrthoDB" id="9806954at2"/>
<dbReference type="PIRSF" id="PIRSF003128">
    <property type="entry name" value="RecN"/>
    <property type="match status" value="1"/>
</dbReference>
<keyword evidence="9" id="KW-0175">Coiled coil</keyword>
<dbReference type="KEGG" id="het:BBW65_03850"/>
<dbReference type="RefSeq" id="WP_066339971.1">
    <property type="nucleotide sequence ID" value="NZ_CP016503.1"/>
</dbReference>
<dbReference type="GO" id="GO:0006281">
    <property type="term" value="P:DNA repair"/>
    <property type="evidence" value="ECO:0007669"/>
    <property type="project" value="UniProtKB-KW"/>
</dbReference>
<dbReference type="EMBL" id="CP016503">
    <property type="protein sequence ID" value="ANV97984.1"/>
    <property type="molecule type" value="Genomic_DNA"/>
</dbReference>
<dbReference type="Proteomes" id="UP000092884">
    <property type="component" value="Chromosome"/>
</dbReference>
<feature type="domain" description="RecF/RecN/SMC N-terminal" evidence="10">
    <location>
        <begin position="76"/>
        <end position="459"/>
    </location>
</feature>
<accession>A0A1B1U5B0</accession>
<dbReference type="Pfam" id="PF02463">
    <property type="entry name" value="SMC_N"/>
    <property type="match status" value="1"/>
</dbReference>
<organism evidence="11 12">
    <name type="scientific">Helicobacter enhydrae</name>
    <dbReference type="NCBI Taxonomy" id="222136"/>
    <lineage>
        <taxon>Bacteria</taxon>
        <taxon>Pseudomonadati</taxon>
        <taxon>Campylobacterota</taxon>
        <taxon>Epsilonproteobacteria</taxon>
        <taxon>Campylobacterales</taxon>
        <taxon>Helicobacteraceae</taxon>
        <taxon>Helicobacter</taxon>
    </lineage>
</organism>
<protein>
    <recommendedName>
        <fullName evidence="3">DNA repair protein RecN</fullName>
    </recommendedName>
    <alternativeName>
        <fullName evidence="8">Recombination protein N</fullName>
    </alternativeName>
</protein>
<dbReference type="Gene3D" id="3.40.50.300">
    <property type="entry name" value="P-loop containing nucleotide triphosphate hydrolases"/>
    <property type="match status" value="2"/>
</dbReference>
<dbReference type="PANTHER" id="PTHR11059:SF0">
    <property type="entry name" value="DNA REPAIR PROTEIN RECN"/>
    <property type="match status" value="1"/>
</dbReference>
<keyword evidence="6" id="KW-0067">ATP-binding</keyword>
<dbReference type="PANTHER" id="PTHR11059">
    <property type="entry name" value="DNA REPAIR PROTEIN RECN"/>
    <property type="match status" value="1"/>
</dbReference>
<evidence type="ECO:0000256" key="8">
    <source>
        <dbReference type="ARBA" id="ARBA00033408"/>
    </source>
</evidence>
<dbReference type="GO" id="GO:0005524">
    <property type="term" value="F:ATP binding"/>
    <property type="evidence" value="ECO:0007669"/>
    <property type="project" value="UniProtKB-KW"/>
</dbReference>
<proteinExistence type="inferred from homology"/>
<dbReference type="InterPro" id="IPR003395">
    <property type="entry name" value="RecF/RecN/SMC_N"/>
</dbReference>
<keyword evidence="5" id="KW-0227">DNA damage</keyword>
<gene>
    <name evidence="11" type="ORF">BBW65_03850</name>
</gene>
<dbReference type="GO" id="GO:0006310">
    <property type="term" value="P:DNA recombination"/>
    <property type="evidence" value="ECO:0007669"/>
    <property type="project" value="InterPro"/>
</dbReference>
<evidence type="ECO:0000259" key="10">
    <source>
        <dbReference type="Pfam" id="PF02463"/>
    </source>
</evidence>
<dbReference type="SUPFAM" id="SSF52540">
    <property type="entry name" value="P-loop containing nucleoside triphosphate hydrolases"/>
    <property type="match status" value="1"/>
</dbReference>
<evidence type="ECO:0000313" key="12">
    <source>
        <dbReference type="Proteomes" id="UP000092884"/>
    </source>
</evidence>
<evidence type="ECO:0000256" key="6">
    <source>
        <dbReference type="ARBA" id="ARBA00022840"/>
    </source>
</evidence>
<keyword evidence="4" id="KW-0547">Nucleotide-binding</keyword>
<dbReference type="AlphaFoldDB" id="A0A1B1U5B0"/>
<name>A0A1B1U5B0_9HELI</name>
<reference evidence="12" key="1">
    <citation type="submission" date="2016-07" db="EMBL/GenBank/DDBJ databases">
        <authorList>
            <person name="Florea S."/>
            <person name="Webb J.S."/>
            <person name="Jaromczyk J."/>
            <person name="Schardl C.L."/>
        </authorList>
    </citation>
    <scope>NUCLEOTIDE SEQUENCE [LARGE SCALE GENOMIC DNA]</scope>
    <source>
        <strain evidence="12">MIT 01-6242</strain>
    </source>
</reference>
<evidence type="ECO:0000256" key="4">
    <source>
        <dbReference type="ARBA" id="ARBA00022741"/>
    </source>
</evidence>
<comment type="function">
    <text evidence="1">May be involved in recombinational repair of damaged DNA.</text>
</comment>
<dbReference type="GO" id="GO:0009432">
    <property type="term" value="P:SOS response"/>
    <property type="evidence" value="ECO:0007669"/>
    <property type="project" value="TreeGrafter"/>
</dbReference>
<comment type="similarity">
    <text evidence="2">Belongs to the RecN family.</text>
</comment>
<evidence type="ECO:0000256" key="7">
    <source>
        <dbReference type="ARBA" id="ARBA00023204"/>
    </source>
</evidence>
<evidence type="ECO:0000256" key="3">
    <source>
        <dbReference type="ARBA" id="ARBA00021315"/>
    </source>
</evidence>